<dbReference type="FunFam" id="3.40.50.1950:FF:000001">
    <property type="entry name" value="Flavin prenyltransferase UbiX"/>
    <property type="match status" value="1"/>
</dbReference>
<dbReference type="Gene3D" id="3.40.50.1950">
    <property type="entry name" value="Flavin prenyltransferase-like"/>
    <property type="match status" value="1"/>
</dbReference>
<dbReference type="EC" id="2.5.1.129" evidence="7"/>
<protein>
    <recommendedName>
        <fullName evidence="7">Flavin prenyltransferase UbiX</fullName>
        <ecNumber evidence="7">2.5.1.129</ecNumber>
    </recommendedName>
</protein>
<feature type="binding site" evidence="7">
    <location>
        <position position="71"/>
    </location>
    <ligand>
        <name>FMN</name>
        <dbReference type="ChEBI" id="CHEBI:58210"/>
    </ligand>
</feature>
<sequence length="222" mass="24352">MLQSILYTRLTISGDLCHGRSITSQGLSKEREGKEKLKLVVAITGASGAIYGIKIMEEIKKKAFETHLIISKWARTTIETETRYTVKEVEKLATYCYNEDDLAAPLSSGSFKWDGMVIAPCSMKTLSGIANGYTDGLIVRAADVALKEKRPLVLITRETPLNPIHLENMLKLARIGVTIMPPVPAFYAAPATIDDIVNQTVGRALDLLGIETDSVKRWGGKT</sequence>
<dbReference type="Pfam" id="PF02441">
    <property type="entry name" value="Flavoprotein"/>
    <property type="match status" value="1"/>
</dbReference>
<dbReference type="PANTHER" id="PTHR43374:SF1">
    <property type="entry name" value="FLAVIN PRENYLTRANSFERASE PAD1, MITOCHONDRIAL"/>
    <property type="match status" value="1"/>
</dbReference>
<keyword evidence="1 7" id="KW-0637">Prenyltransferase</keyword>
<dbReference type="NCBIfam" id="TIGR00421">
    <property type="entry name" value="ubiX_pad"/>
    <property type="match status" value="1"/>
</dbReference>
<dbReference type="InterPro" id="IPR003382">
    <property type="entry name" value="Flavoprotein"/>
</dbReference>
<dbReference type="InterPro" id="IPR036551">
    <property type="entry name" value="Flavin_trans-like"/>
</dbReference>
<evidence type="ECO:0000313" key="10">
    <source>
        <dbReference type="Proteomes" id="UP000037175"/>
    </source>
</evidence>
<evidence type="ECO:0000256" key="6">
    <source>
        <dbReference type="ARBA" id="ARBA00060793"/>
    </source>
</evidence>
<dbReference type="GO" id="GO:0106141">
    <property type="term" value="F:flavin prenyltransferase activity"/>
    <property type="evidence" value="ECO:0007669"/>
    <property type="project" value="UniProtKB-EC"/>
</dbReference>
<comment type="caution">
    <text evidence="7">Lacks conserved residue(s) required for the propagation of feature annotation.</text>
</comment>
<comment type="catalytic activity">
    <reaction evidence="5 7">
        <text>dimethylallyl phosphate + FMNH2 = prenylated FMNH2 + phosphate</text>
        <dbReference type="Rhea" id="RHEA:37743"/>
        <dbReference type="ChEBI" id="CHEBI:43474"/>
        <dbReference type="ChEBI" id="CHEBI:57618"/>
        <dbReference type="ChEBI" id="CHEBI:87467"/>
        <dbReference type="ChEBI" id="CHEBI:88052"/>
        <dbReference type="EC" id="2.5.1.129"/>
    </reaction>
</comment>
<keyword evidence="10" id="KW-1185">Reference proteome</keyword>
<feature type="domain" description="Flavoprotein" evidence="8">
    <location>
        <begin position="38"/>
        <end position="207"/>
    </location>
</feature>
<keyword evidence="9" id="KW-0456">Lyase</keyword>
<feature type="binding site" evidence="7">
    <location>
        <begin position="45"/>
        <end position="47"/>
    </location>
    <ligand>
        <name>FMN</name>
        <dbReference type="ChEBI" id="CHEBI:58210"/>
    </ligand>
</feature>
<keyword evidence="2 7" id="KW-0285">Flavoprotein</keyword>
<proteinExistence type="inferred from homology"/>
<dbReference type="SUPFAM" id="SSF52507">
    <property type="entry name" value="Homo-oligomeric flavin-containing Cys decarboxylases, HFCD"/>
    <property type="match status" value="1"/>
</dbReference>
<evidence type="ECO:0000256" key="1">
    <source>
        <dbReference type="ARBA" id="ARBA00022602"/>
    </source>
</evidence>
<evidence type="ECO:0000256" key="5">
    <source>
        <dbReference type="ARBA" id="ARBA00050612"/>
    </source>
</evidence>
<keyword evidence="3 7" id="KW-0288">FMN</keyword>
<feature type="binding site" evidence="7">
    <location>
        <begin position="122"/>
        <end position="125"/>
    </location>
    <ligand>
        <name>FMN</name>
        <dbReference type="ChEBI" id="CHEBI:58210"/>
    </ligand>
</feature>
<evidence type="ECO:0000256" key="7">
    <source>
        <dbReference type="HAMAP-Rule" id="MF_01984"/>
    </source>
</evidence>
<reference evidence="10" key="1">
    <citation type="submission" date="2015-07" db="EMBL/GenBank/DDBJ databases">
        <title>Complete Genome of Thermincola ferriacetica strain Z-0001T.</title>
        <authorList>
            <person name="Lusk B."/>
            <person name="Badalamenti J.P."/>
            <person name="Parameswaran P."/>
            <person name="Bond D.R."/>
            <person name="Torres C.I."/>
        </authorList>
    </citation>
    <scope>NUCLEOTIDE SEQUENCE [LARGE SCALE GENOMIC DNA]</scope>
    <source>
        <strain evidence="10">Z-0001</strain>
    </source>
</reference>
<evidence type="ECO:0000256" key="4">
    <source>
        <dbReference type="ARBA" id="ARBA00022679"/>
    </source>
</evidence>
<comment type="caution">
    <text evidence="9">The sequence shown here is derived from an EMBL/GenBank/DDBJ whole genome shotgun (WGS) entry which is preliminary data.</text>
</comment>
<feature type="binding site" evidence="7">
    <location>
        <position position="203"/>
    </location>
    <ligand>
        <name>dimethylallyl phosphate</name>
        <dbReference type="ChEBI" id="CHEBI:88052"/>
    </ligand>
</feature>
<dbReference type="InterPro" id="IPR004507">
    <property type="entry name" value="UbiX-like"/>
</dbReference>
<dbReference type="NCBIfam" id="NF004685">
    <property type="entry name" value="PRK06029.1"/>
    <property type="match status" value="1"/>
</dbReference>
<feature type="binding site" evidence="7">
    <location>
        <position position="157"/>
    </location>
    <ligand>
        <name>FMN</name>
        <dbReference type="ChEBI" id="CHEBI:58210"/>
    </ligand>
</feature>
<dbReference type="GO" id="GO:0016831">
    <property type="term" value="F:carboxy-lyase activity"/>
    <property type="evidence" value="ECO:0007669"/>
    <property type="project" value="TreeGrafter"/>
</dbReference>
<dbReference type="AlphaFoldDB" id="A0A0L6W033"/>
<evidence type="ECO:0000259" key="8">
    <source>
        <dbReference type="Pfam" id="PF02441"/>
    </source>
</evidence>
<dbReference type="Proteomes" id="UP000037175">
    <property type="component" value="Unassembled WGS sequence"/>
</dbReference>
<evidence type="ECO:0000313" key="9">
    <source>
        <dbReference type="EMBL" id="KNZ68773.1"/>
    </source>
</evidence>
<name>A0A0L6W033_9FIRM</name>
<evidence type="ECO:0000256" key="3">
    <source>
        <dbReference type="ARBA" id="ARBA00022643"/>
    </source>
</evidence>
<keyword evidence="4 7" id="KW-0808">Transferase</keyword>
<evidence type="ECO:0000256" key="2">
    <source>
        <dbReference type="ARBA" id="ARBA00022630"/>
    </source>
</evidence>
<dbReference type="HAMAP" id="MF_01984">
    <property type="entry name" value="ubiX_pad"/>
    <property type="match status" value="1"/>
</dbReference>
<dbReference type="EMBL" id="LGTE01000022">
    <property type="protein sequence ID" value="KNZ68773.1"/>
    <property type="molecule type" value="Genomic_DNA"/>
</dbReference>
<organism evidence="9 10">
    <name type="scientific">Thermincola ferriacetica</name>
    <dbReference type="NCBI Taxonomy" id="281456"/>
    <lineage>
        <taxon>Bacteria</taxon>
        <taxon>Bacillati</taxon>
        <taxon>Bacillota</taxon>
        <taxon>Clostridia</taxon>
        <taxon>Eubacteriales</taxon>
        <taxon>Thermincolaceae</taxon>
        <taxon>Thermincola</taxon>
    </lineage>
</organism>
<feature type="binding site" evidence="7">
    <location>
        <position position="187"/>
    </location>
    <ligand>
        <name>dimethylallyl phosphate</name>
        <dbReference type="ChEBI" id="CHEBI:88052"/>
    </ligand>
</feature>
<dbReference type="PANTHER" id="PTHR43374">
    <property type="entry name" value="FLAVIN PRENYLTRANSFERASE"/>
    <property type="match status" value="1"/>
</dbReference>
<comment type="function">
    <text evidence="7">Flavin prenyltransferase that catalyzes the synthesis of the prenylated FMN cofactor (prenyl-FMN) for 4-hydroxy-3-polyprenylbenzoic acid decarboxylase UbiD. The prenyltransferase is metal-independent and links a dimethylallyl moiety from dimethylallyl monophosphate (DMAP) to the flavin N5 and C6 atoms of FMN.</text>
</comment>
<accession>A0A0L6W033</accession>
<dbReference type="PATRIC" id="fig|281456.6.peg.2768"/>
<gene>
    <name evidence="7" type="primary">ubiX</name>
    <name evidence="9" type="ORF">Tfer_2652</name>
</gene>
<comment type="similarity">
    <text evidence="6 7">Belongs to the UbiX/PAD1 family.</text>
</comment>